<name>A0A0G0SE58_9BACT</name>
<comment type="caution">
    <text evidence="1">The sequence shown here is derived from an EMBL/GenBank/DDBJ whole genome shotgun (WGS) entry which is preliminary data.</text>
</comment>
<evidence type="ECO:0000313" key="2">
    <source>
        <dbReference type="Proteomes" id="UP000034293"/>
    </source>
</evidence>
<organism evidence="1 2">
    <name type="scientific">Candidatus Woesebacteria bacterium GW2011_GWA1_40_43</name>
    <dbReference type="NCBI Taxonomy" id="1618553"/>
    <lineage>
        <taxon>Bacteria</taxon>
        <taxon>Candidatus Woeseibacteriota</taxon>
    </lineage>
</organism>
<protein>
    <submittedName>
        <fullName evidence="1">Uncharacterized protein</fullName>
    </submittedName>
</protein>
<accession>A0A0G0SE58</accession>
<evidence type="ECO:0000313" key="1">
    <source>
        <dbReference type="EMBL" id="KKR63198.1"/>
    </source>
</evidence>
<gene>
    <name evidence="1" type="ORF">UU02_C0030G0005</name>
</gene>
<sequence>MERLGYHDHSFPPACFTCPARIYAEGEYYCDPGRLDDGSLILDIARYRSSGCPDKAKSVKLQASSEILLRKVLRK</sequence>
<dbReference type="AlphaFoldDB" id="A0A0G0SE58"/>
<dbReference type="EMBL" id="LBZA01000030">
    <property type="protein sequence ID" value="KKR63198.1"/>
    <property type="molecule type" value="Genomic_DNA"/>
</dbReference>
<proteinExistence type="predicted"/>
<reference evidence="1 2" key="1">
    <citation type="journal article" date="2015" name="Nature">
        <title>rRNA introns, odd ribosomes, and small enigmatic genomes across a large radiation of phyla.</title>
        <authorList>
            <person name="Brown C.T."/>
            <person name="Hug L.A."/>
            <person name="Thomas B.C."/>
            <person name="Sharon I."/>
            <person name="Castelle C.J."/>
            <person name="Singh A."/>
            <person name="Wilkins M.J."/>
            <person name="Williams K.H."/>
            <person name="Banfield J.F."/>
        </authorList>
    </citation>
    <scope>NUCLEOTIDE SEQUENCE [LARGE SCALE GENOMIC DNA]</scope>
</reference>
<dbReference type="Proteomes" id="UP000034293">
    <property type="component" value="Unassembled WGS sequence"/>
</dbReference>